<dbReference type="Proteomes" id="UP000479710">
    <property type="component" value="Unassembled WGS sequence"/>
</dbReference>
<keyword evidence="3" id="KW-1185">Reference proteome</keyword>
<protein>
    <submittedName>
        <fullName evidence="2">Uncharacterized protein</fullName>
    </submittedName>
</protein>
<evidence type="ECO:0000313" key="2">
    <source>
        <dbReference type="EMBL" id="KAF0889444.1"/>
    </source>
</evidence>
<proteinExistence type="predicted"/>
<feature type="transmembrane region" description="Helical" evidence="1">
    <location>
        <begin position="62"/>
        <end position="82"/>
    </location>
</feature>
<evidence type="ECO:0000256" key="1">
    <source>
        <dbReference type="SAM" id="Phobius"/>
    </source>
</evidence>
<name>A0A6G1BNU6_9ORYZ</name>
<sequence length="117" mass="12142">MGPLLLLWAAKERACPRIGPHLELASPWMQEGRRPPRSGDSRATAIAGVATAASRATATTTVVLAAMTVVLVIAAGCCSRAARVGVAAGRRYSTGVAGWTTRGSRGAWCRGDESRGH</sequence>
<keyword evidence="1" id="KW-0472">Membrane</keyword>
<dbReference type="AlphaFoldDB" id="A0A6G1BNU6"/>
<accession>A0A6G1BNU6</accession>
<reference evidence="2 3" key="1">
    <citation type="submission" date="2019-11" db="EMBL/GenBank/DDBJ databases">
        <title>Whole genome sequence of Oryza granulata.</title>
        <authorList>
            <person name="Li W."/>
        </authorList>
    </citation>
    <scope>NUCLEOTIDE SEQUENCE [LARGE SCALE GENOMIC DNA]</scope>
    <source>
        <strain evidence="3">cv. Menghai</strain>
        <tissue evidence="2">Leaf</tissue>
    </source>
</reference>
<dbReference type="EMBL" id="SPHZ02000012">
    <property type="protein sequence ID" value="KAF0889444.1"/>
    <property type="molecule type" value="Genomic_DNA"/>
</dbReference>
<evidence type="ECO:0000313" key="3">
    <source>
        <dbReference type="Proteomes" id="UP000479710"/>
    </source>
</evidence>
<keyword evidence="1" id="KW-0812">Transmembrane</keyword>
<organism evidence="2 3">
    <name type="scientific">Oryza meyeriana var. granulata</name>
    <dbReference type="NCBI Taxonomy" id="110450"/>
    <lineage>
        <taxon>Eukaryota</taxon>
        <taxon>Viridiplantae</taxon>
        <taxon>Streptophyta</taxon>
        <taxon>Embryophyta</taxon>
        <taxon>Tracheophyta</taxon>
        <taxon>Spermatophyta</taxon>
        <taxon>Magnoliopsida</taxon>
        <taxon>Liliopsida</taxon>
        <taxon>Poales</taxon>
        <taxon>Poaceae</taxon>
        <taxon>BOP clade</taxon>
        <taxon>Oryzoideae</taxon>
        <taxon>Oryzeae</taxon>
        <taxon>Oryzinae</taxon>
        <taxon>Oryza</taxon>
        <taxon>Oryza meyeriana</taxon>
    </lineage>
</organism>
<gene>
    <name evidence="2" type="ORF">E2562_024509</name>
</gene>
<comment type="caution">
    <text evidence="2">The sequence shown here is derived from an EMBL/GenBank/DDBJ whole genome shotgun (WGS) entry which is preliminary data.</text>
</comment>
<keyword evidence="1" id="KW-1133">Transmembrane helix</keyword>